<keyword evidence="1" id="KW-0812">Transmembrane</keyword>
<organism evidence="2 3">
    <name type="scientific">Thermocatellispora tengchongensis</name>
    <dbReference type="NCBI Taxonomy" id="1073253"/>
    <lineage>
        <taxon>Bacteria</taxon>
        <taxon>Bacillati</taxon>
        <taxon>Actinomycetota</taxon>
        <taxon>Actinomycetes</taxon>
        <taxon>Streptosporangiales</taxon>
        <taxon>Streptosporangiaceae</taxon>
        <taxon>Thermocatellispora</taxon>
    </lineage>
</organism>
<evidence type="ECO:0008006" key="4">
    <source>
        <dbReference type="Google" id="ProtNLM"/>
    </source>
</evidence>
<dbReference type="Proteomes" id="UP000578449">
    <property type="component" value="Unassembled WGS sequence"/>
</dbReference>
<feature type="transmembrane region" description="Helical" evidence="1">
    <location>
        <begin position="184"/>
        <end position="202"/>
    </location>
</feature>
<comment type="caution">
    <text evidence="2">The sequence shown here is derived from an EMBL/GenBank/DDBJ whole genome shotgun (WGS) entry which is preliminary data.</text>
</comment>
<gene>
    <name evidence="2" type="ORF">HNP84_008307</name>
</gene>
<keyword evidence="1" id="KW-1133">Transmembrane helix</keyword>
<name>A0A840PKT8_9ACTN</name>
<sequence length="232" mass="23618">MAPLTVPAGTTTSAGVTGSTDSTGFTGFTARAGAFAFGAAGVLFLLYQATRPYSDETTMAGAVALSSGAWIAAHLAACAAYVLFAAGLMALRRMTPGRAGPAAVVAGWAGVGLTLPYYGAETFGLHAIAQRAVRDGDASLIELFDQVRYVPAAIATFAAGLLLLGAAAVLAAVALHRSGMPQRWSGLPLAIGFALLLPQFFGTPAIRIAHGALVALGGLWIAITLWRAARTR</sequence>
<dbReference type="EMBL" id="JACHGN010000024">
    <property type="protein sequence ID" value="MBB5138553.1"/>
    <property type="molecule type" value="Genomic_DNA"/>
</dbReference>
<feature type="transmembrane region" description="Helical" evidence="1">
    <location>
        <begin position="103"/>
        <end position="129"/>
    </location>
</feature>
<feature type="transmembrane region" description="Helical" evidence="1">
    <location>
        <begin position="69"/>
        <end position="91"/>
    </location>
</feature>
<proteinExistence type="predicted"/>
<accession>A0A840PKT8</accession>
<dbReference type="AlphaFoldDB" id="A0A840PKT8"/>
<feature type="transmembrane region" description="Helical" evidence="1">
    <location>
        <begin position="28"/>
        <end position="49"/>
    </location>
</feature>
<evidence type="ECO:0000256" key="1">
    <source>
        <dbReference type="SAM" id="Phobius"/>
    </source>
</evidence>
<protein>
    <recommendedName>
        <fullName evidence="4">DUF4386 domain-containing protein</fullName>
    </recommendedName>
</protein>
<keyword evidence="3" id="KW-1185">Reference proteome</keyword>
<dbReference type="RefSeq" id="WP_185055425.1">
    <property type="nucleotide sequence ID" value="NZ_BAABIX010000025.1"/>
</dbReference>
<evidence type="ECO:0000313" key="3">
    <source>
        <dbReference type="Proteomes" id="UP000578449"/>
    </source>
</evidence>
<feature type="transmembrane region" description="Helical" evidence="1">
    <location>
        <begin position="208"/>
        <end position="229"/>
    </location>
</feature>
<reference evidence="2 3" key="1">
    <citation type="submission" date="2020-08" db="EMBL/GenBank/DDBJ databases">
        <title>Genomic Encyclopedia of Type Strains, Phase IV (KMG-IV): sequencing the most valuable type-strain genomes for metagenomic binning, comparative biology and taxonomic classification.</title>
        <authorList>
            <person name="Goeker M."/>
        </authorList>
    </citation>
    <scope>NUCLEOTIDE SEQUENCE [LARGE SCALE GENOMIC DNA]</scope>
    <source>
        <strain evidence="2 3">DSM 45615</strain>
    </source>
</reference>
<feature type="transmembrane region" description="Helical" evidence="1">
    <location>
        <begin position="149"/>
        <end position="172"/>
    </location>
</feature>
<evidence type="ECO:0000313" key="2">
    <source>
        <dbReference type="EMBL" id="MBB5138553.1"/>
    </source>
</evidence>
<keyword evidence="1" id="KW-0472">Membrane</keyword>